<protein>
    <submittedName>
        <fullName evidence="2">PIN domain-like protein</fullName>
    </submittedName>
</protein>
<organism evidence="2 3">
    <name type="scientific">Mycena pura</name>
    <dbReference type="NCBI Taxonomy" id="153505"/>
    <lineage>
        <taxon>Eukaryota</taxon>
        <taxon>Fungi</taxon>
        <taxon>Dikarya</taxon>
        <taxon>Basidiomycota</taxon>
        <taxon>Agaricomycotina</taxon>
        <taxon>Agaricomycetes</taxon>
        <taxon>Agaricomycetidae</taxon>
        <taxon>Agaricales</taxon>
        <taxon>Marasmiineae</taxon>
        <taxon>Mycenaceae</taxon>
        <taxon>Mycena</taxon>
    </lineage>
</organism>
<evidence type="ECO:0000313" key="3">
    <source>
        <dbReference type="Proteomes" id="UP001219525"/>
    </source>
</evidence>
<dbReference type="Gene3D" id="3.40.50.1010">
    <property type="entry name" value="5'-nuclease"/>
    <property type="match status" value="2"/>
</dbReference>
<dbReference type="SUPFAM" id="SSF47807">
    <property type="entry name" value="5' to 3' exonuclease, C-terminal subdomain"/>
    <property type="match status" value="1"/>
</dbReference>
<dbReference type="EMBL" id="JARJCW010000014">
    <property type="protein sequence ID" value="KAJ7217236.1"/>
    <property type="molecule type" value="Genomic_DNA"/>
</dbReference>
<dbReference type="GO" id="GO:0008821">
    <property type="term" value="F:crossover junction DNA endonuclease activity"/>
    <property type="evidence" value="ECO:0007669"/>
    <property type="project" value="InterPro"/>
</dbReference>
<gene>
    <name evidence="2" type="ORF">GGX14DRAFT_561759</name>
</gene>
<dbReference type="CDD" id="cd09870">
    <property type="entry name" value="PIN_YEN1"/>
    <property type="match status" value="1"/>
</dbReference>
<name>A0AAD6YIW4_9AGAR</name>
<reference evidence="2" key="1">
    <citation type="submission" date="2023-03" db="EMBL/GenBank/DDBJ databases">
        <title>Massive genome expansion in bonnet fungi (Mycena s.s.) driven by repeated elements and novel gene families across ecological guilds.</title>
        <authorList>
            <consortium name="Lawrence Berkeley National Laboratory"/>
            <person name="Harder C.B."/>
            <person name="Miyauchi S."/>
            <person name="Viragh M."/>
            <person name="Kuo A."/>
            <person name="Thoen E."/>
            <person name="Andreopoulos B."/>
            <person name="Lu D."/>
            <person name="Skrede I."/>
            <person name="Drula E."/>
            <person name="Henrissat B."/>
            <person name="Morin E."/>
            <person name="Kohler A."/>
            <person name="Barry K."/>
            <person name="LaButti K."/>
            <person name="Morin E."/>
            <person name="Salamov A."/>
            <person name="Lipzen A."/>
            <person name="Mereny Z."/>
            <person name="Hegedus B."/>
            <person name="Baldrian P."/>
            <person name="Stursova M."/>
            <person name="Weitz H."/>
            <person name="Taylor A."/>
            <person name="Grigoriev I.V."/>
            <person name="Nagy L.G."/>
            <person name="Martin F."/>
            <person name="Kauserud H."/>
        </authorList>
    </citation>
    <scope>NUCLEOTIDE SEQUENCE</scope>
    <source>
        <strain evidence="2">9144</strain>
    </source>
</reference>
<dbReference type="SUPFAM" id="SSF88723">
    <property type="entry name" value="PIN domain-like"/>
    <property type="match status" value="1"/>
</dbReference>
<dbReference type="InterPro" id="IPR036279">
    <property type="entry name" value="5-3_exonuclease_C_sf"/>
</dbReference>
<accession>A0AAD6YIW4</accession>
<feature type="domain" description="XPG-I" evidence="1">
    <location>
        <begin position="98"/>
        <end position="167"/>
    </location>
</feature>
<evidence type="ECO:0000313" key="2">
    <source>
        <dbReference type="EMBL" id="KAJ7217236.1"/>
    </source>
</evidence>
<dbReference type="InterPro" id="IPR037316">
    <property type="entry name" value="Yen1_H3TH"/>
</dbReference>
<comment type="caution">
    <text evidence="2">The sequence shown here is derived from an EMBL/GenBank/DDBJ whole genome shotgun (WGS) entry which is preliminary data.</text>
</comment>
<keyword evidence="3" id="KW-1185">Reference proteome</keyword>
<dbReference type="Proteomes" id="UP001219525">
    <property type="component" value="Unassembled WGS sequence"/>
</dbReference>
<dbReference type="SMART" id="SM00484">
    <property type="entry name" value="XPGI"/>
    <property type="match status" value="1"/>
</dbReference>
<dbReference type="AlphaFoldDB" id="A0AAD6YIW4"/>
<dbReference type="GO" id="GO:0006281">
    <property type="term" value="P:DNA repair"/>
    <property type="evidence" value="ECO:0007669"/>
    <property type="project" value="UniProtKB-ARBA"/>
</dbReference>
<dbReference type="Pfam" id="PF00867">
    <property type="entry name" value="XPG_I"/>
    <property type="match status" value="1"/>
</dbReference>
<dbReference type="InterPro" id="IPR006084">
    <property type="entry name" value="XPG/Rad2"/>
</dbReference>
<dbReference type="PRINTS" id="PR00853">
    <property type="entry name" value="XPGRADSUPER"/>
</dbReference>
<evidence type="ECO:0000259" key="1">
    <source>
        <dbReference type="SMART" id="SM00484"/>
    </source>
</evidence>
<proteinExistence type="predicted"/>
<dbReference type="GO" id="GO:0017108">
    <property type="term" value="F:5'-flap endonuclease activity"/>
    <property type="evidence" value="ECO:0007669"/>
    <property type="project" value="TreeGrafter"/>
</dbReference>
<dbReference type="InterPro" id="IPR029060">
    <property type="entry name" value="PIN-like_dom_sf"/>
</dbReference>
<dbReference type="CDD" id="cd09906">
    <property type="entry name" value="H3TH_YEN1"/>
    <property type="match status" value="1"/>
</dbReference>
<sequence length="438" mass="48849">MSFKCLSAEMISRNVANPKPMVVGVNACLWLTQAVFHNPHHAQLRRNPELRALFHKLAALNDAGVAAVFVFDGPSVKRNKSVRPQPRWLVEEFQKMIELYGFYSHTAPGEAEAELALLNRLQHIDAVLTDDGDAAVFGALRIIRMLNKDDITVYTSENLQSNSHTGLTPGGILLLAILAGGDYDTAGLPNCGFNIAHALARSGYGDSLLDAAKNLDEQHLCEFLGHWREQLREELRTNSQGYLKNKQKNLSTKVPDTFPSIRVLRLYAQPVTSWSEGFVPSNVDRWVMKLPSLPELALFCKTNFGWTPLDIADKFKRRIFSGICLRRLTLPFNLDQHLRNHVVLGRVQDEHPPLSAFLGIVSHDEGTARYKMKLNIGGLRIWTLSRLDAPASAAGPAGASIECWMPACLIQHYFPLMVDRLAQPSLPRLPIVSPHPTF</sequence>
<dbReference type="PANTHER" id="PTHR11081">
    <property type="entry name" value="FLAP ENDONUCLEASE FAMILY MEMBER"/>
    <property type="match status" value="1"/>
</dbReference>
<dbReference type="PANTHER" id="PTHR11081:SF75">
    <property type="entry name" value="ENDONUCLEASE, PUTATIVE (AFU_ORTHOLOGUE AFUA_3G13260)-RELATED"/>
    <property type="match status" value="1"/>
</dbReference>
<dbReference type="InterPro" id="IPR006086">
    <property type="entry name" value="XPG-I_dom"/>
</dbReference>